<reference evidence="1 2" key="1">
    <citation type="submission" date="2024-09" db="EMBL/GenBank/DDBJ databases">
        <title>Rethinking Asexuality: The Enigmatic Case of Functional Sexual Genes in Lepraria (Stereocaulaceae).</title>
        <authorList>
            <person name="Doellman M."/>
            <person name="Sun Y."/>
            <person name="Barcenas-Pena A."/>
            <person name="Lumbsch H.T."/>
            <person name="Grewe F."/>
        </authorList>
    </citation>
    <scope>NUCLEOTIDE SEQUENCE [LARGE SCALE GENOMIC DNA]</scope>
    <source>
        <strain evidence="1 2">Mercado 3170</strain>
    </source>
</reference>
<gene>
    <name evidence="1" type="ORF">N7G274_006038</name>
</gene>
<dbReference type="Proteomes" id="UP001590950">
    <property type="component" value="Unassembled WGS sequence"/>
</dbReference>
<organism evidence="1 2">
    <name type="scientific">Stereocaulon virgatum</name>
    <dbReference type="NCBI Taxonomy" id="373712"/>
    <lineage>
        <taxon>Eukaryota</taxon>
        <taxon>Fungi</taxon>
        <taxon>Dikarya</taxon>
        <taxon>Ascomycota</taxon>
        <taxon>Pezizomycotina</taxon>
        <taxon>Lecanoromycetes</taxon>
        <taxon>OSLEUM clade</taxon>
        <taxon>Lecanoromycetidae</taxon>
        <taxon>Lecanorales</taxon>
        <taxon>Lecanorineae</taxon>
        <taxon>Stereocaulaceae</taxon>
        <taxon>Stereocaulon</taxon>
    </lineage>
</organism>
<comment type="caution">
    <text evidence="1">The sequence shown here is derived from an EMBL/GenBank/DDBJ whole genome shotgun (WGS) entry which is preliminary data.</text>
</comment>
<keyword evidence="2" id="KW-1185">Reference proteome</keyword>
<evidence type="ECO:0000313" key="2">
    <source>
        <dbReference type="Proteomes" id="UP001590950"/>
    </source>
</evidence>
<protein>
    <submittedName>
        <fullName evidence="1">Uncharacterized protein</fullName>
    </submittedName>
</protein>
<accession>A0ABR4A6G5</accession>
<name>A0ABR4A6G5_9LECA</name>
<proteinExistence type="predicted"/>
<dbReference type="EMBL" id="JBEFKJ010000018">
    <property type="protein sequence ID" value="KAL2041094.1"/>
    <property type="molecule type" value="Genomic_DNA"/>
</dbReference>
<evidence type="ECO:0000313" key="1">
    <source>
        <dbReference type="EMBL" id="KAL2041094.1"/>
    </source>
</evidence>
<sequence>MSNAFTTVDHAVSDAQVKLNAQIRELESQMAAVDDQDWAKLYSLKNEIPLWTMLEEKEAVFRWVEEQVEGIR</sequence>